<dbReference type="PANTHER" id="PTHR30055:SF148">
    <property type="entry name" value="TETR-FAMILY TRANSCRIPTIONAL REGULATOR"/>
    <property type="match status" value="1"/>
</dbReference>
<accession>A0ABV9E061</accession>
<dbReference type="InterPro" id="IPR011075">
    <property type="entry name" value="TetR_C"/>
</dbReference>
<proteinExistence type="predicted"/>
<sequence length="204" mass="22255">MPPETTPNRSRRSESSRRAILDATYGLVLEKGYAKLTIEAIAARAGVGKQTIYRWWPSKGAVMFDSFLDVADDRSGEDVALPDTGDIAADLKAVLRATVDEYNDAAYSARLRALNAELLTDPKLSAELFERMLAPGLAAYLTRLEAARSAGEIAADADLETAIEVLLSPIHYRWQLGTGPLTHAFTDSIVDLVLTGLRPPRPRD</sequence>
<dbReference type="InterPro" id="IPR009057">
    <property type="entry name" value="Homeodomain-like_sf"/>
</dbReference>
<dbReference type="Proteomes" id="UP001595923">
    <property type="component" value="Unassembled WGS sequence"/>
</dbReference>
<reference evidence="7" key="1">
    <citation type="journal article" date="2019" name="Int. J. Syst. Evol. Microbiol.">
        <title>The Global Catalogue of Microorganisms (GCM) 10K type strain sequencing project: providing services to taxonomists for standard genome sequencing and annotation.</title>
        <authorList>
            <consortium name="The Broad Institute Genomics Platform"/>
            <consortium name="The Broad Institute Genome Sequencing Center for Infectious Disease"/>
            <person name="Wu L."/>
            <person name="Ma J."/>
        </authorList>
    </citation>
    <scope>NUCLEOTIDE SEQUENCE [LARGE SCALE GENOMIC DNA]</scope>
    <source>
        <strain evidence="7">XZYJ18</strain>
    </source>
</reference>
<dbReference type="RefSeq" id="WP_378577551.1">
    <property type="nucleotide sequence ID" value="NZ_JBHSFQ010000024.1"/>
</dbReference>
<dbReference type="Pfam" id="PF00440">
    <property type="entry name" value="TetR_N"/>
    <property type="match status" value="1"/>
</dbReference>
<keyword evidence="1" id="KW-0805">Transcription regulation</keyword>
<keyword evidence="3" id="KW-0804">Transcription</keyword>
<dbReference type="PRINTS" id="PR00455">
    <property type="entry name" value="HTHTETR"/>
</dbReference>
<comment type="caution">
    <text evidence="6">The sequence shown here is derived from an EMBL/GenBank/DDBJ whole genome shotgun (WGS) entry which is preliminary data.</text>
</comment>
<dbReference type="PANTHER" id="PTHR30055">
    <property type="entry name" value="HTH-TYPE TRANSCRIPTIONAL REGULATOR RUTR"/>
    <property type="match status" value="1"/>
</dbReference>
<feature type="DNA-binding region" description="H-T-H motif" evidence="4">
    <location>
        <begin position="37"/>
        <end position="56"/>
    </location>
</feature>
<dbReference type="Pfam" id="PF16859">
    <property type="entry name" value="TetR_C_11"/>
    <property type="match status" value="1"/>
</dbReference>
<dbReference type="SUPFAM" id="SSF48498">
    <property type="entry name" value="Tetracyclin repressor-like, C-terminal domain"/>
    <property type="match status" value="1"/>
</dbReference>
<organism evidence="6 7">
    <name type="scientific">Nocardiopsis mangrovi</name>
    <dbReference type="NCBI Taxonomy" id="1179818"/>
    <lineage>
        <taxon>Bacteria</taxon>
        <taxon>Bacillati</taxon>
        <taxon>Actinomycetota</taxon>
        <taxon>Actinomycetes</taxon>
        <taxon>Streptosporangiales</taxon>
        <taxon>Nocardiopsidaceae</taxon>
        <taxon>Nocardiopsis</taxon>
    </lineage>
</organism>
<dbReference type="Gene3D" id="1.10.10.60">
    <property type="entry name" value="Homeodomain-like"/>
    <property type="match status" value="1"/>
</dbReference>
<evidence type="ECO:0000256" key="1">
    <source>
        <dbReference type="ARBA" id="ARBA00023015"/>
    </source>
</evidence>
<gene>
    <name evidence="6" type="ORF">ACFO4E_21495</name>
</gene>
<dbReference type="Gene3D" id="1.10.357.10">
    <property type="entry name" value="Tetracycline Repressor, domain 2"/>
    <property type="match status" value="1"/>
</dbReference>
<name>A0ABV9E061_9ACTN</name>
<dbReference type="SUPFAM" id="SSF46689">
    <property type="entry name" value="Homeodomain-like"/>
    <property type="match status" value="1"/>
</dbReference>
<dbReference type="EMBL" id="JBHSFQ010000024">
    <property type="protein sequence ID" value="MFC4564442.1"/>
    <property type="molecule type" value="Genomic_DNA"/>
</dbReference>
<keyword evidence="7" id="KW-1185">Reference proteome</keyword>
<evidence type="ECO:0000313" key="7">
    <source>
        <dbReference type="Proteomes" id="UP001595923"/>
    </source>
</evidence>
<dbReference type="InterPro" id="IPR036271">
    <property type="entry name" value="Tet_transcr_reg_TetR-rel_C_sf"/>
</dbReference>
<dbReference type="InterPro" id="IPR001647">
    <property type="entry name" value="HTH_TetR"/>
</dbReference>
<evidence type="ECO:0000256" key="2">
    <source>
        <dbReference type="ARBA" id="ARBA00023125"/>
    </source>
</evidence>
<dbReference type="PROSITE" id="PS50977">
    <property type="entry name" value="HTH_TETR_2"/>
    <property type="match status" value="1"/>
</dbReference>
<evidence type="ECO:0000256" key="3">
    <source>
        <dbReference type="ARBA" id="ARBA00023163"/>
    </source>
</evidence>
<feature type="domain" description="HTH tetR-type" evidence="5">
    <location>
        <begin position="14"/>
        <end position="74"/>
    </location>
</feature>
<evidence type="ECO:0000313" key="6">
    <source>
        <dbReference type="EMBL" id="MFC4564442.1"/>
    </source>
</evidence>
<keyword evidence="2 4" id="KW-0238">DNA-binding</keyword>
<evidence type="ECO:0000259" key="5">
    <source>
        <dbReference type="PROSITE" id="PS50977"/>
    </source>
</evidence>
<evidence type="ECO:0000256" key="4">
    <source>
        <dbReference type="PROSITE-ProRule" id="PRU00335"/>
    </source>
</evidence>
<protein>
    <submittedName>
        <fullName evidence="6">TetR/AcrR family transcriptional regulator</fullName>
    </submittedName>
</protein>
<dbReference type="InterPro" id="IPR050109">
    <property type="entry name" value="HTH-type_TetR-like_transc_reg"/>
</dbReference>